<keyword evidence="1" id="KW-1133">Transmembrane helix</keyword>
<dbReference type="EMBL" id="QRZV01000004">
    <property type="protein sequence ID" value="RGW08629.1"/>
    <property type="molecule type" value="Genomic_DNA"/>
</dbReference>
<dbReference type="Proteomes" id="UP000265970">
    <property type="component" value="Unassembled WGS sequence"/>
</dbReference>
<keyword evidence="1" id="KW-0812">Transmembrane</keyword>
<comment type="caution">
    <text evidence="2">The sequence shown here is derived from an EMBL/GenBank/DDBJ whole genome shotgun (WGS) entry which is preliminary data.</text>
</comment>
<dbReference type="AlphaFoldDB" id="A0A395XCV6"/>
<evidence type="ECO:0000313" key="3">
    <source>
        <dbReference type="Proteomes" id="UP000265970"/>
    </source>
</evidence>
<sequence length="74" mass="8330">MTPQELTVMRHVLTLVVCAWFASGLGLACALPSSILIDQWRLRHGKDTLSGHAYTLTGLTWWILWTIILLALVR</sequence>
<feature type="transmembrane region" description="Helical" evidence="1">
    <location>
        <begin position="52"/>
        <end position="73"/>
    </location>
</feature>
<reference evidence="2 3" key="1">
    <citation type="submission" date="2018-08" db="EMBL/GenBank/DDBJ databases">
        <title>A genome reference for cultivated species of the human gut microbiota.</title>
        <authorList>
            <person name="Zou Y."/>
            <person name="Xue W."/>
            <person name="Luo G."/>
        </authorList>
    </citation>
    <scope>NUCLEOTIDE SEQUENCE [LARGE SCALE GENOMIC DNA]</scope>
    <source>
        <strain evidence="2 3">AF13-3LB</strain>
    </source>
</reference>
<evidence type="ECO:0000313" key="2">
    <source>
        <dbReference type="EMBL" id="RGW08629.1"/>
    </source>
</evidence>
<protein>
    <submittedName>
        <fullName evidence="2">Uncharacterized protein</fullName>
    </submittedName>
</protein>
<evidence type="ECO:0000256" key="1">
    <source>
        <dbReference type="SAM" id="Phobius"/>
    </source>
</evidence>
<organism evidence="2 3">
    <name type="scientific">Bifidobacterium pseudolongum</name>
    <dbReference type="NCBI Taxonomy" id="1694"/>
    <lineage>
        <taxon>Bacteria</taxon>
        <taxon>Bacillati</taxon>
        <taxon>Actinomycetota</taxon>
        <taxon>Actinomycetes</taxon>
        <taxon>Bifidobacteriales</taxon>
        <taxon>Bifidobacteriaceae</taxon>
        <taxon>Bifidobacterium</taxon>
    </lineage>
</organism>
<accession>A0A395XCV6</accession>
<keyword evidence="1" id="KW-0472">Membrane</keyword>
<name>A0A395XCV6_9BIFI</name>
<gene>
    <name evidence="2" type="ORF">DWV92_07250</name>
</gene>
<proteinExistence type="predicted"/>